<evidence type="ECO:0000256" key="2">
    <source>
        <dbReference type="ARBA" id="ARBA00022723"/>
    </source>
</evidence>
<dbReference type="InterPro" id="IPR002933">
    <property type="entry name" value="Peptidase_M20"/>
</dbReference>
<keyword evidence="6" id="KW-1185">Reference proteome</keyword>
<evidence type="ECO:0000259" key="4">
    <source>
        <dbReference type="Pfam" id="PF07687"/>
    </source>
</evidence>
<proteinExistence type="predicted"/>
<dbReference type="KEGG" id="ccjz:ccrud_12305"/>
<dbReference type="PROSITE" id="PS00758">
    <property type="entry name" value="ARGE_DAPE_CPG2_1"/>
    <property type="match status" value="1"/>
</dbReference>
<evidence type="ECO:0000256" key="3">
    <source>
        <dbReference type="ARBA" id="ARBA00022801"/>
    </source>
</evidence>
<keyword evidence="2" id="KW-0479">Metal-binding</keyword>
<name>A0A172QW77_9CORY</name>
<protein>
    <submittedName>
        <fullName evidence="5">Dipeptidase</fullName>
    </submittedName>
</protein>
<organism evidence="5 6">
    <name type="scientific">Corynebacterium crudilactis</name>
    <dbReference type="NCBI Taxonomy" id="1652495"/>
    <lineage>
        <taxon>Bacteria</taxon>
        <taxon>Bacillati</taxon>
        <taxon>Actinomycetota</taxon>
        <taxon>Actinomycetes</taxon>
        <taxon>Mycobacteriales</taxon>
        <taxon>Corynebacteriaceae</taxon>
        <taxon>Corynebacterium</taxon>
    </lineage>
</organism>
<dbReference type="EMBL" id="CP015622">
    <property type="protein sequence ID" value="ANE04901.1"/>
    <property type="molecule type" value="Genomic_DNA"/>
</dbReference>
<dbReference type="InterPro" id="IPR051458">
    <property type="entry name" value="Cyt/Met_Dipeptidase"/>
</dbReference>
<dbReference type="SUPFAM" id="SSF53187">
    <property type="entry name" value="Zn-dependent exopeptidases"/>
    <property type="match status" value="1"/>
</dbReference>
<keyword evidence="3" id="KW-0378">Hydrolase</keyword>
<accession>A0A172QW77</accession>
<dbReference type="PANTHER" id="PTHR43270">
    <property type="entry name" value="BETA-ALA-HIS DIPEPTIDASE"/>
    <property type="match status" value="1"/>
</dbReference>
<dbReference type="GO" id="GO:0006508">
    <property type="term" value="P:proteolysis"/>
    <property type="evidence" value="ECO:0007669"/>
    <property type="project" value="UniProtKB-KW"/>
</dbReference>
<dbReference type="Pfam" id="PF01546">
    <property type="entry name" value="Peptidase_M20"/>
    <property type="match status" value="1"/>
</dbReference>
<dbReference type="GO" id="GO:0008233">
    <property type="term" value="F:peptidase activity"/>
    <property type="evidence" value="ECO:0007669"/>
    <property type="project" value="UniProtKB-KW"/>
</dbReference>
<evidence type="ECO:0000313" key="6">
    <source>
        <dbReference type="Proteomes" id="UP000076929"/>
    </source>
</evidence>
<dbReference type="InterPro" id="IPR001261">
    <property type="entry name" value="ArgE/DapE_CS"/>
</dbReference>
<dbReference type="Pfam" id="PF07687">
    <property type="entry name" value="M20_dimer"/>
    <property type="match status" value="1"/>
</dbReference>
<evidence type="ECO:0000313" key="5">
    <source>
        <dbReference type="EMBL" id="ANE04901.1"/>
    </source>
</evidence>
<reference evidence="5 6" key="1">
    <citation type="submission" date="2016-05" db="EMBL/GenBank/DDBJ databases">
        <title>Complete genome sequence of Corynebacterium crudilactis, a new Corynebacterium species isolated from raw cow's milk.</title>
        <authorList>
            <person name="Christian R."/>
            <person name="Zimmermann J."/>
            <person name="Lipski A."/>
            <person name="Kalinowski J."/>
        </authorList>
    </citation>
    <scope>NUCLEOTIDE SEQUENCE [LARGE SCALE GENOMIC DNA]</scope>
    <source>
        <strain evidence="5 6">JZ16</strain>
    </source>
</reference>
<dbReference type="GO" id="GO:0046872">
    <property type="term" value="F:metal ion binding"/>
    <property type="evidence" value="ECO:0007669"/>
    <property type="project" value="UniProtKB-KW"/>
</dbReference>
<gene>
    <name evidence="5" type="ORF">ccrud_12305</name>
</gene>
<evidence type="ECO:0000256" key="1">
    <source>
        <dbReference type="ARBA" id="ARBA00022670"/>
    </source>
</evidence>
<sequence>MSPLNSMQDIKQNIEAQRDQIFTQLKEIVAFNSVHSEPKLLEDYAGAANWTRDALQNAGFEVSEFLAEDGTTNFIGTRKGAADAPKVLLYSHFDVVPSGPLDLWDTNPFELTERDAGHGTRWYGRGAADCKGNLIMHLAALRAVEASGNTNLNLTFVVEGSEEMGGGALSALIKEKPELFDADVILIADSGNAAVGIPTLTTTLRGGGQVTVTINTLEGAVHSGQYGGAAPDAVAALVRVLDTLRDEHGRTVIDGVNTTANWEGAPYNPDTFRSDAGILDGVDIMGNGDNPASMLWSRPAISITGFTSTPVAEALNAVPATASAKLNLRVPAGLEANEVAEKLKDHLIKHTPWGAKITVEIDDINQPFSTDITGPAMSTLASCLSTAYDGKELATEGSGGSIPLCTELMELNPNAELALYGVEEPLTVIHSANESVDPNEIRDIATAEALFLLNYAK</sequence>
<keyword evidence="1" id="KW-0645">Protease</keyword>
<dbReference type="RefSeq" id="WP_066568246.1">
    <property type="nucleotide sequence ID" value="NZ_CP015622.1"/>
</dbReference>
<dbReference type="InterPro" id="IPR011650">
    <property type="entry name" value="Peptidase_M20_dimer"/>
</dbReference>
<dbReference type="STRING" id="1652495.ccrud_12305"/>
<dbReference type="Gene3D" id="3.40.630.10">
    <property type="entry name" value="Zn peptidases"/>
    <property type="match status" value="1"/>
</dbReference>
<dbReference type="PANTHER" id="PTHR43270:SF12">
    <property type="entry name" value="SUCCINYL-DIAMINOPIMELATE DESUCCINYLASE"/>
    <property type="match status" value="1"/>
</dbReference>
<dbReference type="Proteomes" id="UP000076929">
    <property type="component" value="Chromosome"/>
</dbReference>
<dbReference type="AlphaFoldDB" id="A0A172QW77"/>
<feature type="domain" description="Peptidase M20 dimerisation" evidence="4">
    <location>
        <begin position="208"/>
        <end position="353"/>
    </location>
</feature>
<dbReference type="OrthoDB" id="9761532at2"/>
<dbReference type="NCBIfam" id="NF005914">
    <property type="entry name" value="PRK07907.1"/>
    <property type="match status" value="1"/>
</dbReference>
<dbReference type="Gene3D" id="3.30.70.360">
    <property type="match status" value="1"/>
</dbReference>